<dbReference type="CDD" id="cd01335">
    <property type="entry name" value="Radical_SAM"/>
    <property type="match status" value="1"/>
</dbReference>
<dbReference type="InterPro" id="IPR006638">
    <property type="entry name" value="Elp3/MiaA/NifB-like_rSAM"/>
</dbReference>
<feature type="domain" description="Radical SAM core" evidence="7">
    <location>
        <begin position="67"/>
        <end position="298"/>
    </location>
</feature>
<evidence type="ECO:0000256" key="1">
    <source>
        <dbReference type="ARBA" id="ARBA00022485"/>
    </source>
</evidence>
<sequence>MYEAQFYEKIADKKVRCNLCAHHCIVKNSARGICGVRENQGGTLYTLTYNRLISASIDPVEKKPLYHFLPGSRAYSFCTMGCNFGCMFCQNADISQAGKTQDGSDKRPPILGDDFPPASIVKQALKSDCQSIAYTYSEPTVFYEYMFDTARLASEKGLKNIFVTNGYITEEPLRKIAPYIQAANIDLKSFSDDFYARTCKARLQPVLETIKRMHDLGIWIELTTLLMVGENDSPDEIHELARWIAGISKDIPWHVSAFHPAYKMQDLPPTPVKNIVQAIEIGRAEGLHNVYAGNIGGDEYQNTVCSACGSVLIERTGSYQVTSHLKKNRLQRGSPQSAASCPSCKAPVAVRL</sequence>
<dbReference type="AlphaFoldDB" id="A0A1J5IW89"/>
<evidence type="ECO:0000313" key="8">
    <source>
        <dbReference type="EMBL" id="OIP97439.1"/>
    </source>
</evidence>
<evidence type="ECO:0000256" key="2">
    <source>
        <dbReference type="ARBA" id="ARBA00022691"/>
    </source>
</evidence>
<reference evidence="8 9" key="1">
    <citation type="journal article" date="2016" name="Environ. Microbiol.">
        <title>Genomic resolution of a cold subsurface aquifer community provides metabolic insights for novel microbes adapted to high CO concentrations.</title>
        <authorList>
            <person name="Probst A.J."/>
            <person name="Castelle C.J."/>
            <person name="Singh A."/>
            <person name="Brown C.T."/>
            <person name="Anantharaman K."/>
            <person name="Sharon I."/>
            <person name="Hug L.A."/>
            <person name="Burstein D."/>
            <person name="Emerson J.B."/>
            <person name="Thomas B.C."/>
            <person name="Banfield J.F."/>
        </authorList>
    </citation>
    <scope>NUCLEOTIDE SEQUENCE [LARGE SCALE GENOMIC DNA]</scope>
    <source>
        <strain evidence="8">CG2_30_54_11</strain>
    </source>
</reference>
<dbReference type="PANTHER" id="PTHR30352">
    <property type="entry name" value="PYRUVATE FORMATE-LYASE-ACTIVATING ENZYME"/>
    <property type="match status" value="1"/>
</dbReference>
<keyword evidence="2 6" id="KW-0949">S-adenosyl-L-methionine</keyword>
<protein>
    <submittedName>
        <fullName evidence="8">AmmeMemoRadiSam system radical SAM enzyme</fullName>
    </submittedName>
</protein>
<evidence type="ECO:0000313" key="9">
    <source>
        <dbReference type="Proteomes" id="UP000183245"/>
    </source>
</evidence>
<dbReference type="PROSITE" id="PS51918">
    <property type="entry name" value="RADICAL_SAM"/>
    <property type="match status" value="1"/>
</dbReference>
<dbReference type="InterPro" id="IPR058240">
    <property type="entry name" value="rSAM_sf"/>
</dbReference>
<dbReference type="Pfam" id="PF04055">
    <property type="entry name" value="Radical_SAM"/>
    <property type="match status" value="1"/>
</dbReference>
<dbReference type="InterPro" id="IPR027596">
    <property type="entry name" value="AmmeMemoSam_rS"/>
</dbReference>
<dbReference type="GO" id="GO:0051539">
    <property type="term" value="F:4 iron, 4 sulfur cluster binding"/>
    <property type="evidence" value="ECO:0007669"/>
    <property type="project" value="UniProtKB-KW"/>
</dbReference>
<dbReference type="NCBIfam" id="TIGR04337">
    <property type="entry name" value="AmmeMemoSam_rS"/>
    <property type="match status" value="1"/>
</dbReference>
<evidence type="ECO:0000259" key="7">
    <source>
        <dbReference type="PROSITE" id="PS51918"/>
    </source>
</evidence>
<dbReference type="SUPFAM" id="SSF102114">
    <property type="entry name" value="Radical SAM enzymes"/>
    <property type="match status" value="1"/>
</dbReference>
<dbReference type="InterPro" id="IPR007197">
    <property type="entry name" value="rSAM"/>
</dbReference>
<comment type="cofactor">
    <cofactor evidence="6">
        <name>[4Fe-4S] cluster</name>
        <dbReference type="ChEBI" id="CHEBI:49883"/>
    </cofactor>
    <text evidence="6">Binds 1 [4Fe-4S] cluster. The cluster is coordinated with 3 cysteines and an exchangeable S-adenosyl-L-methionine.</text>
</comment>
<dbReference type="Gene3D" id="3.20.20.70">
    <property type="entry name" value="Aldolase class I"/>
    <property type="match status" value="1"/>
</dbReference>
<dbReference type="EMBL" id="MNZT01000056">
    <property type="protein sequence ID" value="OIP97439.1"/>
    <property type="molecule type" value="Genomic_DNA"/>
</dbReference>
<accession>A0A1J5IW89</accession>
<feature type="binding site" evidence="6">
    <location>
        <position position="86"/>
    </location>
    <ligand>
        <name>[4Fe-4S] cluster</name>
        <dbReference type="ChEBI" id="CHEBI:49883"/>
        <note>4Fe-4S-S-AdoMet</note>
    </ligand>
</feature>
<dbReference type="InterPro" id="IPR013785">
    <property type="entry name" value="Aldolase_TIM"/>
</dbReference>
<keyword evidence="4 6" id="KW-0408">Iron</keyword>
<evidence type="ECO:0000256" key="5">
    <source>
        <dbReference type="ARBA" id="ARBA00023014"/>
    </source>
</evidence>
<dbReference type="SMART" id="SM00729">
    <property type="entry name" value="Elp3"/>
    <property type="match status" value="1"/>
</dbReference>
<evidence type="ECO:0000256" key="3">
    <source>
        <dbReference type="ARBA" id="ARBA00022723"/>
    </source>
</evidence>
<dbReference type="GO" id="GO:0046872">
    <property type="term" value="F:metal ion binding"/>
    <property type="evidence" value="ECO:0007669"/>
    <property type="project" value="UniProtKB-KW"/>
</dbReference>
<dbReference type="STRING" id="1817892.AUK40_03220"/>
<comment type="caution">
    <text evidence="8">The sequence shown here is derived from an EMBL/GenBank/DDBJ whole genome shotgun (WGS) entry which is preliminary data.</text>
</comment>
<evidence type="ECO:0000256" key="6">
    <source>
        <dbReference type="PIRSR" id="PIRSR004869-50"/>
    </source>
</evidence>
<gene>
    <name evidence="8" type="ORF">AUK40_03220</name>
</gene>
<proteinExistence type="predicted"/>
<dbReference type="Proteomes" id="UP000183245">
    <property type="component" value="Unassembled WGS sequence"/>
</dbReference>
<dbReference type="PANTHER" id="PTHR30352:SF5">
    <property type="entry name" value="PYRUVATE FORMATE-LYASE 1-ACTIVATING ENZYME"/>
    <property type="match status" value="1"/>
</dbReference>
<name>A0A1J5IW89_9BACT</name>
<keyword evidence="5 6" id="KW-0411">Iron-sulfur</keyword>
<dbReference type="PIRSF" id="PIRSF004869">
    <property type="entry name" value="PflX_prd"/>
    <property type="match status" value="1"/>
</dbReference>
<dbReference type="SFLD" id="SFLDS00029">
    <property type="entry name" value="Radical_SAM"/>
    <property type="match status" value="1"/>
</dbReference>
<dbReference type="SFLD" id="SFLDG01101">
    <property type="entry name" value="Uncharacterised_Radical_SAM_Su"/>
    <property type="match status" value="1"/>
</dbReference>
<dbReference type="InterPro" id="IPR034457">
    <property type="entry name" value="Organic_radical-activating"/>
</dbReference>
<evidence type="ECO:0000256" key="4">
    <source>
        <dbReference type="ARBA" id="ARBA00023004"/>
    </source>
</evidence>
<feature type="binding site" evidence="6">
    <location>
        <position position="89"/>
    </location>
    <ligand>
        <name>[4Fe-4S] cluster</name>
        <dbReference type="ChEBI" id="CHEBI:49883"/>
        <note>4Fe-4S-S-AdoMet</note>
    </ligand>
</feature>
<dbReference type="InterPro" id="IPR016431">
    <property type="entry name" value="Pyrv-formate_lyase-activ_prd"/>
</dbReference>
<keyword evidence="3 6" id="KW-0479">Metal-binding</keyword>
<feature type="binding site" evidence="6">
    <location>
        <position position="82"/>
    </location>
    <ligand>
        <name>[4Fe-4S] cluster</name>
        <dbReference type="ChEBI" id="CHEBI:49883"/>
        <note>4Fe-4S-S-AdoMet</note>
    </ligand>
</feature>
<dbReference type="GO" id="GO:0003824">
    <property type="term" value="F:catalytic activity"/>
    <property type="evidence" value="ECO:0007669"/>
    <property type="project" value="InterPro"/>
</dbReference>
<organism evidence="8 9">
    <name type="scientific">Candidatus Wirthbacteria bacterium CG2_30_54_11</name>
    <dbReference type="NCBI Taxonomy" id="1817892"/>
    <lineage>
        <taxon>Bacteria</taxon>
        <taxon>Candidatus Wirthbacteria</taxon>
    </lineage>
</organism>
<keyword evidence="1" id="KW-0004">4Fe-4S</keyword>